<dbReference type="InterPro" id="IPR011024">
    <property type="entry name" value="G_crystallin-like"/>
</dbReference>
<dbReference type="SUPFAM" id="SSF49695">
    <property type="entry name" value="gamma-Crystallin-like"/>
    <property type="match status" value="2"/>
</dbReference>
<dbReference type="Gene3D" id="2.60.20.10">
    <property type="entry name" value="Crystallins"/>
    <property type="match status" value="1"/>
</dbReference>
<organism evidence="1 2">
    <name type="scientific">Paramecium tetraurelia</name>
    <dbReference type="NCBI Taxonomy" id="5888"/>
    <lineage>
        <taxon>Eukaryota</taxon>
        <taxon>Sar</taxon>
        <taxon>Alveolata</taxon>
        <taxon>Ciliophora</taxon>
        <taxon>Intramacronucleata</taxon>
        <taxon>Oligohymenophorea</taxon>
        <taxon>Peniculida</taxon>
        <taxon>Parameciidae</taxon>
        <taxon>Paramecium</taxon>
    </lineage>
</organism>
<evidence type="ECO:0000313" key="2">
    <source>
        <dbReference type="Proteomes" id="UP000000600"/>
    </source>
</evidence>
<evidence type="ECO:0000313" key="1">
    <source>
        <dbReference type="EMBL" id="CAK83653.1"/>
    </source>
</evidence>
<dbReference type="AlphaFoldDB" id="A0DKT6"/>
<dbReference type="OrthoDB" id="306785at2759"/>
<dbReference type="RefSeq" id="XP_001451050.1">
    <property type="nucleotide sequence ID" value="XM_001451013.1"/>
</dbReference>
<name>A0DKT6_PARTE</name>
<protein>
    <submittedName>
        <fullName evidence="1">Uncharacterized protein</fullName>
    </submittedName>
</protein>
<dbReference type="EMBL" id="CT868474">
    <property type="protein sequence ID" value="CAK83653.1"/>
    <property type="molecule type" value="Genomic_DNA"/>
</dbReference>
<dbReference type="InParanoid" id="A0DKT6"/>
<keyword evidence="2" id="KW-1185">Reference proteome</keyword>
<dbReference type="Proteomes" id="UP000000600">
    <property type="component" value="Unassembled WGS sequence"/>
</dbReference>
<dbReference type="GeneID" id="5036835"/>
<dbReference type="HOGENOM" id="CLU_712648_0_0_1"/>
<gene>
    <name evidence="1" type="ORF">GSPATT00017983001</name>
</gene>
<reference evidence="1 2" key="1">
    <citation type="journal article" date="2006" name="Nature">
        <title>Global trends of whole-genome duplications revealed by the ciliate Paramecium tetraurelia.</title>
        <authorList>
            <consortium name="Genoscope"/>
            <person name="Aury J.-M."/>
            <person name="Jaillon O."/>
            <person name="Duret L."/>
            <person name="Noel B."/>
            <person name="Jubin C."/>
            <person name="Porcel B.M."/>
            <person name="Segurens B."/>
            <person name="Daubin V."/>
            <person name="Anthouard V."/>
            <person name="Aiach N."/>
            <person name="Arnaiz O."/>
            <person name="Billaut A."/>
            <person name="Beisson J."/>
            <person name="Blanc I."/>
            <person name="Bouhouche K."/>
            <person name="Camara F."/>
            <person name="Duharcourt S."/>
            <person name="Guigo R."/>
            <person name="Gogendeau D."/>
            <person name="Katinka M."/>
            <person name="Keller A.-M."/>
            <person name="Kissmehl R."/>
            <person name="Klotz C."/>
            <person name="Koll F."/>
            <person name="Le Moue A."/>
            <person name="Lepere C."/>
            <person name="Malinsky S."/>
            <person name="Nowacki M."/>
            <person name="Nowak J.K."/>
            <person name="Plattner H."/>
            <person name="Poulain J."/>
            <person name="Ruiz F."/>
            <person name="Serrano V."/>
            <person name="Zagulski M."/>
            <person name="Dessen P."/>
            <person name="Betermier M."/>
            <person name="Weissenbach J."/>
            <person name="Scarpelli C."/>
            <person name="Schachter V."/>
            <person name="Sperling L."/>
            <person name="Meyer E."/>
            <person name="Cohen J."/>
            <person name="Wincker P."/>
        </authorList>
    </citation>
    <scope>NUCLEOTIDE SEQUENCE [LARGE SCALE GENOMIC DNA]</scope>
    <source>
        <strain evidence="1 2">Stock d4-2</strain>
    </source>
</reference>
<sequence>MAQTPNPIYEIHFYWIATNDPRILVITFATWDVYELKSGSGEREVQFIIEHNLNDATNGLISLIGIKHIAYYYNIEIDIAELTSTHITVSARTYSQSKLDYIKFNVLLGTAESLWSSPVQALINAPNHPFVSRGTGECDLNIIIDRPQILGNYQLIPIIAGRGYDVNNGENFRLKFLNIELNTKIQFILNTWSTSIVYRVYYQGAIFKYDPNFKIFDPYCAELFSECDFNGDTIIICQNTPDLQALGWSQNIRSISIPKNRKLHLFNSINFQGVKQSLIQTQQCNEFQNISSAKFDSTPSLIKVLYLSSIPADNCVTILFFSQCNYQGEYFHITKGENLELSNMIPFEIKSIKTCPNGPNYVQGSIKTITTSQSCMNSYKFPKYIRNN</sequence>
<dbReference type="KEGG" id="ptm:GSPATT00017983001"/>
<dbReference type="OMA" id="YRVYYQG"/>
<proteinExistence type="predicted"/>
<accession>A0DKT6</accession>